<organism evidence="1 2">
    <name type="scientific">Nostoc flagelliforme CCNUN1</name>
    <dbReference type="NCBI Taxonomy" id="2038116"/>
    <lineage>
        <taxon>Bacteria</taxon>
        <taxon>Bacillati</taxon>
        <taxon>Cyanobacteriota</taxon>
        <taxon>Cyanophyceae</taxon>
        <taxon>Nostocales</taxon>
        <taxon>Nostocaceae</taxon>
        <taxon>Nostoc</taxon>
    </lineage>
</organism>
<dbReference type="KEGG" id="nfl:COO91_02625"/>
<reference evidence="1 2" key="1">
    <citation type="submission" date="2017-11" db="EMBL/GenBank/DDBJ databases">
        <title>Complete genome of a free-living desiccation-tolerant cyanobacterium and its photosynthetic adaptation to extreme terrestrial habitat.</title>
        <authorList>
            <person name="Shang J."/>
        </authorList>
    </citation>
    <scope>NUCLEOTIDE SEQUENCE [LARGE SCALE GENOMIC DNA]</scope>
    <source>
        <strain evidence="1 2">CCNUN1</strain>
    </source>
</reference>
<accession>A0A2K8SMK0</accession>
<keyword evidence="2" id="KW-1185">Reference proteome</keyword>
<protein>
    <submittedName>
        <fullName evidence="1">Uncharacterized protein</fullName>
    </submittedName>
</protein>
<dbReference type="RefSeq" id="WP_100898572.1">
    <property type="nucleotide sequence ID" value="NZ_CAWNNC010000001.1"/>
</dbReference>
<dbReference type="AlphaFoldDB" id="A0A2K8SMK0"/>
<dbReference type="OrthoDB" id="488843at2"/>
<dbReference type="Proteomes" id="UP000232003">
    <property type="component" value="Chromosome"/>
</dbReference>
<proteinExistence type="predicted"/>
<sequence length="66" mass="7461">MQFSYLPLAWLSNLEQSIVKQQLIVKPDTPLPQILALMKRAIAPMRLSCTAFFRIVLQVEGNSCQA</sequence>
<name>A0A2K8SMK0_9NOSO</name>
<evidence type="ECO:0000313" key="1">
    <source>
        <dbReference type="EMBL" id="AUB36704.1"/>
    </source>
</evidence>
<evidence type="ECO:0000313" key="2">
    <source>
        <dbReference type="Proteomes" id="UP000232003"/>
    </source>
</evidence>
<dbReference type="EMBL" id="CP024785">
    <property type="protein sequence ID" value="AUB36704.1"/>
    <property type="molecule type" value="Genomic_DNA"/>
</dbReference>
<gene>
    <name evidence="1" type="ORF">COO91_02625</name>
</gene>